<feature type="compositionally biased region" description="Basic and acidic residues" evidence="1">
    <location>
        <begin position="568"/>
        <end position="586"/>
    </location>
</feature>
<comment type="caution">
    <text evidence="3">The sequence shown here is derived from an EMBL/GenBank/DDBJ whole genome shotgun (WGS) entry which is preliminary data.</text>
</comment>
<name>A0A4U1CBU1_9SPHI</name>
<reference evidence="3 4" key="1">
    <citation type="submission" date="2019-04" db="EMBL/GenBank/DDBJ databases">
        <title>Pedobacter sp. AR-2-6 sp. nov., isolated from Arctic soil.</title>
        <authorList>
            <person name="Dahal R.H."/>
            <person name="Kim D.-U."/>
        </authorList>
    </citation>
    <scope>NUCLEOTIDE SEQUENCE [LARGE SCALE GENOMIC DNA]</scope>
    <source>
        <strain evidence="3 4">AR-2-6</strain>
    </source>
</reference>
<keyword evidence="2" id="KW-0472">Membrane</keyword>
<dbReference type="AlphaFoldDB" id="A0A4U1CBU1"/>
<protein>
    <recommendedName>
        <fullName evidence="5">DUF748 domain-containing protein</fullName>
    </recommendedName>
</protein>
<evidence type="ECO:0000313" key="4">
    <source>
        <dbReference type="Proteomes" id="UP000310477"/>
    </source>
</evidence>
<gene>
    <name evidence="3" type="ORF">FA045_02145</name>
</gene>
<dbReference type="Proteomes" id="UP000310477">
    <property type="component" value="Unassembled WGS sequence"/>
</dbReference>
<proteinExistence type="predicted"/>
<accession>A0A4U1CBU1</accession>
<dbReference type="EMBL" id="SWBO01000001">
    <property type="protein sequence ID" value="TKC03392.1"/>
    <property type="molecule type" value="Genomic_DNA"/>
</dbReference>
<feature type="region of interest" description="Disordered" evidence="1">
    <location>
        <begin position="561"/>
        <end position="586"/>
    </location>
</feature>
<evidence type="ECO:0000256" key="2">
    <source>
        <dbReference type="SAM" id="Phobius"/>
    </source>
</evidence>
<sequence>MLKNKRSRRLAKWIGGILVGLIVLIAAVSIFISAKWKPLITEKIKTGVYEGSDRLYKIDFSDIHLNLITGSVVLDSISLYPDSVVFNRLKEIKKAPTHLFRLKLAHLKIIRVGILKAYFNKDVKISSIVLDHPSIDMVYSKVPKRSDTVKDERTLYQQIANSLKSIRVKDIKVIDANFDYYNGLKKLNAVKHLSINVKDVLIDSMAQFDTTRVFHSKDIAFNMSGYSSLTADKMYTIKVDTLKGSISNKTLRVVGVQLIPMYADLAFSRKYKVGKDRYDLKFDEISLSGVDFIGLNNDGNFHAKRLNIGPAKVAVFLNRELPPPAFDKGKNYPHNALKRLEMQTLVDTLTLNKLDIAYTEYNPQTKERGTLKLDNLSGQILNITNDSARLVKKNHAYADLTTSVMGAGKLNVKIDFNLTDKNSAFSYTGHVSPFNLKVLNPLSRSLGLVAIESGNVKSVDFNINANQNGSSGTVKFLYNDLKVNLLKENENGVKEKKGLLSFLANTVLIKNDNPTQGEAIRTANITFTRLPQASFFNLMWKSIFTGIRETVGLGIVPVKGQPAPVSKAKAERQQRRAERRAERAKN</sequence>
<keyword evidence="4" id="KW-1185">Reference proteome</keyword>
<keyword evidence="2" id="KW-0812">Transmembrane</keyword>
<dbReference type="OrthoDB" id="814802at2"/>
<evidence type="ECO:0000313" key="3">
    <source>
        <dbReference type="EMBL" id="TKC03392.1"/>
    </source>
</evidence>
<evidence type="ECO:0008006" key="5">
    <source>
        <dbReference type="Google" id="ProtNLM"/>
    </source>
</evidence>
<evidence type="ECO:0000256" key="1">
    <source>
        <dbReference type="SAM" id="MobiDB-lite"/>
    </source>
</evidence>
<feature type="transmembrane region" description="Helical" evidence="2">
    <location>
        <begin position="12"/>
        <end position="34"/>
    </location>
</feature>
<dbReference type="RefSeq" id="WP_136873962.1">
    <property type="nucleotide sequence ID" value="NZ_SWBO01000001.1"/>
</dbReference>
<organism evidence="3 4">
    <name type="scientific">Pedobacter cryotolerans</name>
    <dbReference type="NCBI Taxonomy" id="2571270"/>
    <lineage>
        <taxon>Bacteria</taxon>
        <taxon>Pseudomonadati</taxon>
        <taxon>Bacteroidota</taxon>
        <taxon>Sphingobacteriia</taxon>
        <taxon>Sphingobacteriales</taxon>
        <taxon>Sphingobacteriaceae</taxon>
        <taxon>Pedobacter</taxon>
    </lineage>
</organism>
<keyword evidence="2" id="KW-1133">Transmembrane helix</keyword>